<proteinExistence type="inferred from homology"/>
<dbReference type="PANTHER" id="PTHR24321">
    <property type="entry name" value="DEHYDROGENASES, SHORT CHAIN"/>
    <property type="match status" value="1"/>
</dbReference>
<organism evidence="3 4">
    <name type="scientific">Ventrimonas faecis</name>
    <dbReference type="NCBI Taxonomy" id="3133170"/>
    <lineage>
        <taxon>Bacteria</taxon>
        <taxon>Bacillati</taxon>
        <taxon>Bacillota</taxon>
        <taxon>Clostridia</taxon>
        <taxon>Lachnospirales</taxon>
        <taxon>Lachnospiraceae</taxon>
        <taxon>Ventrimonas</taxon>
    </lineage>
</organism>
<comment type="caution">
    <text evidence="3">The sequence shown here is derived from an EMBL/GenBank/DDBJ whole genome shotgun (WGS) entry which is preliminary data.</text>
</comment>
<keyword evidence="4" id="KW-1185">Reference proteome</keyword>
<sequence length="263" mass="27671">MGIYAVTGGSHGIGAKTVELLKKEGHEVINIDLLKGDITADLTTLEGRQKVIDELHALHPEGLDGLILSAAVSGACGSLTKIISLNYFGAVSVIKGTYDLLEKKHGCCVAVSSNVISQDIARMDIADLLNNNSDDEHKIRSVVSSLDASDLSVGNSIYAASKYALARWVRRHSASYAANGVRINAVAPGNVGSAMTATMSHSAKASLNALPIPTRYGQETFMDPKEIALAIVFLASEKACGINGIVLFVDGGTDALLNTEKVY</sequence>
<gene>
    <name evidence="3" type="ORF">WMO41_01220</name>
</gene>
<dbReference type="Proteomes" id="UP001437460">
    <property type="component" value="Unassembled WGS sequence"/>
</dbReference>
<evidence type="ECO:0000313" key="3">
    <source>
        <dbReference type="EMBL" id="MEQ2561811.1"/>
    </source>
</evidence>
<dbReference type="PANTHER" id="PTHR24321:SF8">
    <property type="entry name" value="ESTRADIOL 17-BETA-DEHYDROGENASE 8-RELATED"/>
    <property type="match status" value="1"/>
</dbReference>
<dbReference type="InterPro" id="IPR002347">
    <property type="entry name" value="SDR_fam"/>
</dbReference>
<keyword evidence="2" id="KW-0560">Oxidoreductase</keyword>
<dbReference type="Pfam" id="PF13561">
    <property type="entry name" value="adh_short_C2"/>
    <property type="match status" value="1"/>
</dbReference>
<dbReference type="EMBL" id="JBBMFJ010000002">
    <property type="protein sequence ID" value="MEQ2561811.1"/>
    <property type="molecule type" value="Genomic_DNA"/>
</dbReference>
<dbReference type="SUPFAM" id="SSF51735">
    <property type="entry name" value="NAD(P)-binding Rossmann-fold domains"/>
    <property type="match status" value="1"/>
</dbReference>
<evidence type="ECO:0000256" key="1">
    <source>
        <dbReference type="ARBA" id="ARBA00006484"/>
    </source>
</evidence>
<evidence type="ECO:0000256" key="2">
    <source>
        <dbReference type="ARBA" id="ARBA00023002"/>
    </source>
</evidence>
<evidence type="ECO:0000313" key="4">
    <source>
        <dbReference type="Proteomes" id="UP001437460"/>
    </source>
</evidence>
<dbReference type="PRINTS" id="PR00081">
    <property type="entry name" value="GDHRDH"/>
</dbReference>
<dbReference type="RefSeq" id="WP_349228255.1">
    <property type="nucleotide sequence ID" value="NZ_JBBMFJ010000002.1"/>
</dbReference>
<name>A0ABV1HI63_9FIRM</name>
<comment type="similarity">
    <text evidence="1">Belongs to the short-chain dehydrogenases/reductases (SDR) family.</text>
</comment>
<dbReference type="InterPro" id="IPR036291">
    <property type="entry name" value="NAD(P)-bd_dom_sf"/>
</dbReference>
<reference evidence="3 4" key="1">
    <citation type="submission" date="2024-03" db="EMBL/GenBank/DDBJ databases">
        <title>Human intestinal bacterial collection.</title>
        <authorList>
            <person name="Pauvert C."/>
            <person name="Hitch T.C.A."/>
            <person name="Clavel T."/>
        </authorList>
    </citation>
    <scope>NUCLEOTIDE SEQUENCE [LARGE SCALE GENOMIC DNA]</scope>
    <source>
        <strain evidence="3 4">CLA-AP-H27</strain>
    </source>
</reference>
<dbReference type="Pfam" id="PF00106">
    <property type="entry name" value="adh_short"/>
    <property type="match status" value="1"/>
</dbReference>
<protein>
    <submittedName>
        <fullName evidence="3">SDR family oxidoreductase</fullName>
    </submittedName>
</protein>
<dbReference type="Gene3D" id="3.40.50.720">
    <property type="entry name" value="NAD(P)-binding Rossmann-like Domain"/>
    <property type="match status" value="1"/>
</dbReference>
<accession>A0ABV1HI63</accession>